<name>A0A9N9J4H5_9GLOM</name>
<dbReference type="Gene3D" id="3.40.50.300">
    <property type="entry name" value="P-loop containing nucleotide triphosphate hydrolases"/>
    <property type="match status" value="1"/>
</dbReference>
<protein>
    <submittedName>
        <fullName evidence="1">12952_t:CDS:1</fullName>
    </submittedName>
</protein>
<comment type="caution">
    <text evidence="1">The sequence shown here is derived from an EMBL/GenBank/DDBJ whole genome shotgun (WGS) entry which is preliminary data.</text>
</comment>
<dbReference type="OrthoDB" id="1716625at2759"/>
<dbReference type="Proteomes" id="UP000789342">
    <property type="component" value="Unassembled WGS sequence"/>
</dbReference>
<keyword evidence="2" id="KW-1185">Reference proteome</keyword>
<dbReference type="InterPro" id="IPR027417">
    <property type="entry name" value="P-loop_NTPase"/>
</dbReference>
<feature type="non-terminal residue" evidence="1">
    <location>
        <position position="1"/>
    </location>
</feature>
<gene>
    <name evidence="1" type="ORF">AMORRO_LOCUS15974</name>
</gene>
<sequence length="75" mass="8742">YGALMWSLGKVVQTPEVMRVYLGSFWLEKPPNAFDDCRQLLEAEQKDLLNNLRDLPRNATIRKINEIVKRARLAK</sequence>
<proteinExistence type="predicted"/>
<evidence type="ECO:0000313" key="2">
    <source>
        <dbReference type="Proteomes" id="UP000789342"/>
    </source>
</evidence>
<reference evidence="1" key="1">
    <citation type="submission" date="2021-06" db="EMBL/GenBank/DDBJ databases">
        <authorList>
            <person name="Kallberg Y."/>
            <person name="Tangrot J."/>
            <person name="Rosling A."/>
        </authorList>
    </citation>
    <scope>NUCLEOTIDE SEQUENCE</scope>
    <source>
        <strain evidence="1">CL551</strain>
    </source>
</reference>
<feature type="non-terminal residue" evidence="1">
    <location>
        <position position="75"/>
    </location>
</feature>
<organism evidence="1 2">
    <name type="scientific">Acaulospora morrowiae</name>
    <dbReference type="NCBI Taxonomy" id="94023"/>
    <lineage>
        <taxon>Eukaryota</taxon>
        <taxon>Fungi</taxon>
        <taxon>Fungi incertae sedis</taxon>
        <taxon>Mucoromycota</taxon>
        <taxon>Glomeromycotina</taxon>
        <taxon>Glomeromycetes</taxon>
        <taxon>Diversisporales</taxon>
        <taxon>Acaulosporaceae</taxon>
        <taxon>Acaulospora</taxon>
    </lineage>
</organism>
<evidence type="ECO:0000313" key="1">
    <source>
        <dbReference type="EMBL" id="CAG8761719.1"/>
    </source>
</evidence>
<accession>A0A9N9J4H5</accession>
<dbReference type="EMBL" id="CAJVPV010041214">
    <property type="protein sequence ID" value="CAG8761719.1"/>
    <property type="molecule type" value="Genomic_DNA"/>
</dbReference>
<dbReference type="AlphaFoldDB" id="A0A9N9J4H5"/>